<dbReference type="GO" id="GO:0006915">
    <property type="term" value="P:apoptotic process"/>
    <property type="evidence" value="ECO:0007669"/>
    <property type="project" value="InterPro"/>
</dbReference>
<keyword evidence="10" id="KW-1185">Reference proteome</keyword>
<evidence type="ECO:0000256" key="8">
    <source>
        <dbReference type="SAM" id="MobiDB-lite"/>
    </source>
</evidence>
<evidence type="ECO:0000256" key="5">
    <source>
        <dbReference type="ARBA" id="ARBA00023128"/>
    </source>
</evidence>
<protein>
    <recommendedName>
        <fullName evidence="7">Small ribosomal subunit protein mS29</fullName>
    </recommendedName>
</protein>
<evidence type="ECO:0000256" key="2">
    <source>
        <dbReference type="ARBA" id="ARBA00009863"/>
    </source>
</evidence>
<keyword evidence="4 9" id="KW-0689">Ribosomal protein</keyword>
<name>A0AAE1HKZ0_9NEOP</name>
<feature type="compositionally biased region" description="Polar residues" evidence="8">
    <location>
        <begin position="60"/>
        <end position="73"/>
    </location>
</feature>
<comment type="subcellular location">
    <subcellularLocation>
        <location evidence="1">Mitochondrion</location>
    </subcellularLocation>
</comment>
<keyword evidence="6" id="KW-0687">Ribonucleoprotein</keyword>
<keyword evidence="3" id="KW-0809">Transit peptide</keyword>
<sequence>MALRILHSEFLSHHVGLMQHLLTTERLLSSIAARPTASILLDENTSSARESKPSKVVTPFRTSESDPQNHSNSQLGRFYTVPEDIKQTIFKYGGLPRKFDDLTHVFTETSIMVRKPFLEIKDYVQRIDFNRPTVRIVLYGETGLGKSMTLAHVVHYGFNAGFLLVHVPWVNSFIRRCKDISQSESKPGMVDVPINAAAWLVHFRTQNQHILEKGDFKTTKSYKYGPSDTIDAGAPIEQLIEFGVGRAKYACDVVEDLLREVKSASSSGLFRTMVVIDGFNGLFSPFVKTERMKIKVINQKCTLALPFLEISRFDWCNGVVVASVDRNAHTDPFNAESFLPLYLLGKEGLEHLDPFIPINVERYNTAELNSAIDYYIDRHWIQHPAAKSEQGRAELRIMSGGNAHELMKICAPL</sequence>
<dbReference type="AlphaFoldDB" id="A0AAE1HKZ0"/>
<dbReference type="InterPro" id="IPR019368">
    <property type="entry name" value="Ribosomal_mS29"/>
</dbReference>
<proteinExistence type="inferred from homology"/>
<keyword evidence="5" id="KW-0496">Mitochondrion</keyword>
<dbReference type="Proteomes" id="UP001219518">
    <property type="component" value="Unassembled WGS sequence"/>
</dbReference>
<comment type="similarity">
    <text evidence="2">Belongs to the mitochondrion-specific ribosomal protein mS29 family.</text>
</comment>
<evidence type="ECO:0000256" key="6">
    <source>
        <dbReference type="ARBA" id="ARBA00023274"/>
    </source>
</evidence>
<evidence type="ECO:0000313" key="10">
    <source>
        <dbReference type="Proteomes" id="UP001219518"/>
    </source>
</evidence>
<dbReference type="PANTHER" id="PTHR12810">
    <property type="entry name" value="MITOCHONDRIAL 28S RIBOSOMAL PROTEIN S29"/>
    <property type="match status" value="1"/>
</dbReference>
<dbReference type="GO" id="GO:0005763">
    <property type="term" value="C:mitochondrial small ribosomal subunit"/>
    <property type="evidence" value="ECO:0007669"/>
    <property type="project" value="TreeGrafter"/>
</dbReference>
<dbReference type="InterPro" id="IPR008092">
    <property type="entry name" value="Ribosomal_mS29_met"/>
</dbReference>
<organism evidence="9 10">
    <name type="scientific">Frankliniella fusca</name>
    <dbReference type="NCBI Taxonomy" id="407009"/>
    <lineage>
        <taxon>Eukaryota</taxon>
        <taxon>Metazoa</taxon>
        <taxon>Ecdysozoa</taxon>
        <taxon>Arthropoda</taxon>
        <taxon>Hexapoda</taxon>
        <taxon>Insecta</taxon>
        <taxon>Pterygota</taxon>
        <taxon>Neoptera</taxon>
        <taxon>Paraneoptera</taxon>
        <taxon>Thysanoptera</taxon>
        <taxon>Terebrantia</taxon>
        <taxon>Thripoidea</taxon>
        <taxon>Thripidae</taxon>
        <taxon>Frankliniella</taxon>
    </lineage>
</organism>
<reference evidence="9" key="2">
    <citation type="journal article" date="2023" name="BMC Genomics">
        <title>Pest status, molecular evolution, and epigenetic factors derived from the genome assembly of Frankliniella fusca, a thysanopteran phytovirus vector.</title>
        <authorList>
            <person name="Catto M.A."/>
            <person name="Labadie P.E."/>
            <person name="Jacobson A.L."/>
            <person name="Kennedy G.G."/>
            <person name="Srinivasan R."/>
            <person name="Hunt B.G."/>
        </authorList>
    </citation>
    <scope>NUCLEOTIDE SEQUENCE</scope>
    <source>
        <strain evidence="9">PL_HMW_Pooled</strain>
    </source>
</reference>
<accession>A0AAE1HKZ0</accession>
<evidence type="ECO:0000313" key="9">
    <source>
        <dbReference type="EMBL" id="KAK3923129.1"/>
    </source>
</evidence>
<evidence type="ECO:0000256" key="7">
    <source>
        <dbReference type="ARBA" id="ARBA00035140"/>
    </source>
</evidence>
<evidence type="ECO:0000256" key="3">
    <source>
        <dbReference type="ARBA" id="ARBA00022946"/>
    </source>
</evidence>
<gene>
    <name evidence="9" type="ORF">KUF71_000211</name>
</gene>
<comment type="caution">
    <text evidence="9">The sequence shown here is derived from an EMBL/GenBank/DDBJ whole genome shotgun (WGS) entry which is preliminary data.</text>
</comment>
<evidence type="ECO:0000256" key="4">
    <source>
        <dbReference type="ARBA" id="ARBA00022980"/>
    </source>
</evidence>
<dbReference type="PRINTS" id="PR01716">
    <property type="entry name" value="DEATHASSOCP3"/>
</dbReference>
<evidence type="ECO:0000256" key="1">
    <source>
        <dbReference type="ARBA" id="ARBA00004173"/>
    </source>
</evidence>
<reference evidence="9" key="1">
    <citation type="submission" date="2021-07" db="EMBL/GenBank/DDBJ databases">
        <authorList>
            <person name="Catto M.A."/>
            <person name="Jacobson A."/>
            <person name="Kennedy G."/>
            <person name="Labadie P."/>
            <person name="Hunt B.G."/>
            <person name="Srinivasan R."/>
        </authorList>
    </citation>
    <scope>NUCLEOTIDE SEQUENCE</scope>
    <source>
        <strain evidence="9">PL_HMW_Pooled</strain>
        <tissue evidence="9">Head</tissue>
    </source>
</reference>
<dbReference type="GO" id="GO:0003735">
    <property type="term" value="F:structural constituent of ribosome"/>
    <property type="evidence" value="ECO:0007669"/>
    <property type="project" value="TreeGrafter"/>
</dbReference>
<dbReference type="PANTHER" id="PTHR12810:SF0">
    <property type="entry name" value="SMALL RIBOSOMAL SUBUNIT PROTEIN MS29"/>
    <property type="match status" value="1"/>
</dbReference>
<dbReference type="EMBL" id="JAHWGI010001142">
    <property type="protein sequence ID" value="KAK3923129.1"/>
    <property type="molecule type" value="Genomic_DNA"/>
</dbReference>
<dbReference type="Pfam" id="PF10236">
    <property type="entry name" value="DAP3"/>
    <property type="match status" value="1"/>
</dbReference>
<feature type="region of interest" description="Disordered" evidence="8">
    <location>
        <begin position="43"/>
        <end position="73"/>
    </location>
</feature>